<dbReference type="InterPro" id="IPR010293">
    <property type="entry name" value="Sbt_1"/>
</dbReference>
<gene>
    <name evidence="2" type="ORF">ESB00_00920</name>
</gene>
<dbReference type="OrthoDB" id="345121at2"/>
<dbReference type="RefSeq" id="WP_129045858.1">
    <property type="nucleotide sequence ID" value="NZ_SDHX01000001.1"/>
</dbReference>
<evidence type="ECO:0000256" key="1">
    <source>
        <dbReference type="SAM" id="Phobius"/>
    </source>
</evidence>
<protein>
    <submittedName>
        <fullName evidence="2">Sodium-dependent bicarbonate transport family permease</fullName>
    </submittedName>
</protein>
<dbReference type="Pfam" id="PF05982">
    <property type="entry name" value="Sbt_1"/>
    <property type="match status" value="1"/>
</dbReference>
<sequence length="336" mass="34826">MDLLTPLLSGLMSPMVLAFLLGIVAALLRSDLQIPEPLHAALTIYLLFAIGLKGGAKLEGVNPADFAGPLVAALGLCVAIPAWSYLLLRRLGRFDAVNAGAIAAHYGSVSVVTFGACVAYLDARAVAHEPFLPALLAMMEVPGILMALWLVRRTQPAPATVPASALAFVPPALGGERGRVLHELLTSKGIVLLLGGMVIGLASGKKGFEQVAPLFETPFRGVLTLFLLEIGLVTGRRLRDLRTAGPFLCTFAVVMPLLHGLLGAALGTWTGLSAGGAAALGTLAASASYIAAPAAVRVALPAANPAYYLTASLAVTFPFNVVVGIPLYFAFARWLG</sequence>
<evidence type="ECO:0000313" key="2">
    <source>
        <dbReference type="EMBL" id="RXK54494.1"/>
    </source>
</evidence>
<feature type="transmembrane region" description="Helical" evidence="1">
    <location>
        <begin position="6"/>
        <end position="28"/>
    </location>
</feature>
<keyword evidence="1" id="KW-0812">Transmembrane</keyword>
<dbReference type="EMBL" id="SDHX01000001">
    <property type="protein sequence ID" value="RXK54494.1"/>
    <property type="molecule type" value="Genomic_DNA"/>
</dbReference>
<organism evidence="2 3">
    <name type="scientific">Oleiharenicola lentus</name>
    <dbReference type="NCBI Taxonomy" id="2508720"/>
    <lineage>
        <taxon>Bacteria</taxon>
        <taxon>Pseudomonadati</taxon>
        <taxon>Verrucomicrobiota</taxon>
        <taxon>Opitutia</taxon>
        <taxon>Opitutales</taxon>
        <taxon>Opitutaceae</taxon>
        <taxon>Oleiharenicola</taxon>
    </lineage>
</organism>
<dbReference type="PANTHER" id="PTHR40400">
    <property type="entry name" value="SLR1512 PROTEIN"/>
    <property type="match status" value="1"/>
</dbReference>
<feature type="transmembrane region" description="Helical" evidence="1">
    <location>
        <begin position="247"/>
        <end position="272"/>
    </location>
</feature>
<dbReference type="AlphaFoldDB" id="A0A4Q1C6J9"/>
<dbReference type="Proteomes" id="UP000290218">
    <property type="component" value="Unassembled WGS sequence"/>
</dbReference>
<feature type="transmembrane region" description="Helical" evidence="1">
    <location>
        <begin position="307"/>
        <end position="331"/>
    </location>
</feature>
<feature type="transmembrane region" description="Helical" evidence="1">
    <location>
        <begin position="133"/>
        <end position="151"/>
    </location>
</feature>
<reference evidence="2 3" key="1">
    <citation type="submission" date="2019-01" db="EMBL/GenBank/DDBJ databases">
        <title>Lacunisphaera sp. strain TWA-58.</title>
        <authorList>
            <person name="Chen W.-M."/>
        </authorList>
    </citation>
    <scope>NUCLEOTIDE SEQUENCE [LARGE SCALE GENOMIC DNA]</scope>
    <source>
        <strain evidence="2 3">TWA-58</strain>
    </source>
</reference>
<accession>A0A4Q1C6J9</accession>
<comment type="caution">
    <text evidence="2">The sequence shown here is derived from an EMBL/GenBank/DDBJ whole genome shotgun (WGS) entry which is preliminary data.</text>
</comment>
<dbReference type="PANTHER" id="PTHR40400:SF1">
    <property type="entry name" value="SLR1512 PROTEIN"/>
    <property type="match status" value="1"/>
</dbReference>
<feature type="transmembrane region" description="Helical" evidence="1">
    <location>
        <begin position="70"/>
        <end position="88"/>
    </location>
</feature>
<feature type="transmembrane region" description="Helical" evidence="1">
    <location>
        <begin position="278"/>
        <end position="300"/>
    </location>
</feature>
<keyword evidence="1" id="KW-0472">Membrane</keyword>
<name>A0A4Q1C6J9_9BACT</name>
<feature type="transmembrane region" description="Helical" evidence="1">
    <location>
        <begin position="217"/>
        <end position="235"/>
    </location>
</feature>
<keyword evidence="1" id="KW-1133">Transmembrane helix</keyword>
<feature type="transmembrane region" description="Helical" evidence="1">
    <location>
        <begin position="100"/>
        <end position="121"/>
    </location>
</feature>
<feature type="transmembrane region" description="Helical" evidence="1">
    <location>
        <begin position="185"/>
        <end position="205"/>
    </location>
</feature>
<evidence type="ECO:0000313" key="3">
    <source>
        <dbReference type="Proteomes" id="UP000290218"/>
    </source>
</evidence>
<keyword evidence="3" id="KW-1185">Reference proteome</keyword>
<proteinExistence type="predicted"/>